<sequence length="400" mass="40578">MNHGADGGAFAVHPVAKITVCLPSSPMSTDGNGRGGSRMVVLDVDRDVCGDAYGVVDGGAFGRPHAGVHRVAHGRPGGAARGAASGGVEGGTVEELALEWRELVGAATAPGVGSGTAAGRLCGVLLGVPDATPYLGVLRLLADRITELSVAAGGFADAGLATFGPVFWRCLALAPADRLELLRRLLPADGPPPTARGGRASRPFARPPRVRVHPADGEAGRRAGAGWVDGPVAGRAGGVEACGPEGGPLRPGRFLDLVAELLKAAPERTQPVLCGWFDDVRPLLAAPAAPGPVTVAHAAQALLHTHRTRALDALVQTLIGVPHPRATELLDALAEDEPVALRRVAASWGSGPGRVGRAPSAAPRDGAAVTGRWSAGAAGCPMQQRPVDPSREAALAAWQS</sequence>
<feature type="region of interest" description="Disordered" evidence="1">
    <location>
        <begin position="190"/>
        <end position="226"/>
    </location>
</feature>
<keyword evidence="3" id="KW-1185">Reference proteome</keyword>
<organism evidence="2 3">
    <name type="scientific">Streptomyces lunalinharesii</name>
    <dbReference type="NCBI Taxonomy" id="333384"/>
    <lineage>
        <taxon>Bacteria</taxon>
        <taxon>Bacillati</taxon>
        <taxon>Actinomycetota</taxon>
        <taxon>Actinomycetes</taxon>
        <taxon>Kitasatosporales</taxon>
        <taxon>Streptomycetaceae</taxon>
        <taxon>Streptomyces</taxon>
    </lineage>
</organism>
<protein>
    <submittedName>
        <fullName evidence="2">Uncharacterized protein</fullName>
    </submittedName>
</protein>
<dbReference type="EMBL" id="BAAARK010000003">
    <property type="protein sequence ID" value="GAA2652179.1"/>
    <property type="molecule type" value="Genomic_DNA"/>
</dbReference>
<evidence type="ECO:0000256" key="1">
    <source>
        <dbReference type="SAM" id="MobiDB-lite"/>
    </source>
</evidence>
<proteinExistence type="predicted"/>
<comment type="caution">
    <text evidence="2">The sequence shown here is derived from an EMBL/GenBank/DDBJ whole genome shotgun (WGS) entry which is preliminary data.</text>
</comment>
<gene>
    <name evidence="2" type="ORF">GCM10009864_15790</name>
</gene>
<reference evidence="3" key="1">
    <citation type="journal article" date="2019" name="Int. J. Syst. Evol. Microbiol.">
        <title>The Global Catalogue of Microorganisms (GCM) 10K type strain sequencing project: providing services to taxonomists for standard genome sequencing and annotation.</title>
        <authorList>
            <consortium name="The Broad Institute Genomics Platform"/>
            <consortium name="The Broad Institute Genome Sequencing Center for Infectious Disease"/>
            <person name="Wu L."/>
            <person name="Ma J."/>
        </authorList>
    </citation>
    <scope>NUCLEOTIDE SEQUENCE [LARGE SCALE GENOMIC DNA]</scope>
    <source>
        <strain evidence="3">JCM 16374</strain>
    </source>
</reference>
<accession>A0ABP6DSX3</accession>
<evidence type="ECO:0000313" key="2">
    <source>
        <dbReference type="EMBL" id="GAA2652179.1"/>
    </source>
</evidence>
<evidence type="ECO:0000313" key="3">
    <source>
        <dbReference type="Proteomes" id="UP001500994"/>
    </source>
</evidence>
<name>A0ABP6DSX3_9ACTN</name>
<dbReference type="Proteomes" id="UP001500994">
    <property type="component" value="Unassembled WGS sequence"/>
</dbReference>